<protein>
    <recommendedName>
        <fullName evidence="3">Lipoprotein</fullName>
    </recommendedName>
</protein>
<dbReference type="EMBL" id="CP123384">
    <property type="protein sequence ID" value="XCC92683.1"/>
    <property type="molecule type" value="Genomic_DNA"/>
</dbReference>
<name>A0AAU8AEN5_9RHOB</name>
<evidence type="ECO:0000256" key="1">
    <source>
        <dbReference type="SAM" id="SignalP"/>
    </source>
</evidence>
<feature type="signal peptide" evidence="1">
    <location>
        <begin position="1"/>
        <end position="28"/>
    </location>
</feature>
<dbReference type="RefSeq" id="WP_353471510.1">
    <property type="nucleotide sequence ID" value="NZ_CP123384.1"/>
</dbReference>
<keyword evidence="1" id="KW-0732">Signal</keyword>
<evidence type="ECO:0000313" key="2">
    <source>
        <dbReference type="EMBL" id="XCC92683.1"/>
    </source>
</evidence>
<sequence length="138" mass="14375">MSDPLPIRAAARRAGAALLLPLLLGACAAEVAPVTAVTPESFPESTELAIACRHDEALAALDRTEAARGGATSASELHRVVLLRDAGRALDAERVLRERNSRPDVSADDAVYSGNAVVEGLDSLRAARTARTGRPHCG</sequence>
<organism evidence="2">
    <name type="scientific">Alloyangia sp. H15</name>
    <dbReference type="NCBI Taxonomy" id="3029062"/>
    <lineage>
        <taxon>Bacteria</taxon>
        <taxon>Pseudomonadati</taxon>
        <taxon>Pseudomonadota</taxon>
        <taxon>Alphaproteobacteria</taxon>
        <taxon>Rhodobacterales</taxon>
        <taxon>Roseobacteraceae</taxon>
        <taxon>Alloyangia</taxon>
    </lineage>
</organism>
<evidence type="ECO:0008006" key="3">
    <source>
        <dbReference type="Google" id="ProtNLM"/>
    </source>
</evidence>
<dbReference type="AlphaFoldDB" id="A0AAU8AEN5"/>
<accession>A0AAU8AEN5</accession>
<proteinExistence type="predicted"/>
<feature type="chain" id="PRO_5043627618" description="Lipoprotein" evidence="1">
    <location>
        <begin position="29"/>
        <end position="138"/>
    </location>
</feature>
<reference evidence="2" key="1">
    <citation type="submission" date="2023-02" db="EMBL/GenBank/DDBJ databases">
        <title>Description and genomic characterization of Salipiger bruguierae sp. nov., isolated from the sediment of mangrove plant Bruguiera sexangula.</title>
        <authorList>
            <person name="Long M."/>
        </authorList>
    </citation>
    <scope>NUCLEOTIDE SEQUENCE</scope>
    <source>
        <strain evidence="2">H15</strain>
    </source>
</reference>
<gene>
    <name evidence="2" type="ORF">PVT71_09320</name>
</gene>